<gene>
    <name evidence="1" type="ORF">E2C01_066045</name>
</gene>
<proteinExistence type="predicted"/>
<dbReference type="Proteomes" id="UP000324222">
    <property type="component" value="Unassembled WGS sequence"/>
</dbReference>
<organism evidence="1 2">
    <name type="scientific">Portunus trituberculatus</name>
    <name type="common">Swimming crab</name>
    <name type="synonym">Neptunus trituberculatus</name>
    <dbReference type="NCBI Taxonomy" id="210409"/>
    <lineage>
        <taxon>Eukaryota</taxon>
        <taxon>Metazoa</taxon>
        <taxon>Ecdysozoa</taxon>
        <taxon>Arthropoda</taxon>
        <taxon>Crustacea</taxon>
        <taxon>Multicrustacea</taxon>
        <taxon>Malacostraca</taxon>
        <taxon>Eumalacostraca</taxon>
        <taxon>Eucarida</taxon>
        <taxon>Decapoda</taxon>
        <taxon>Pleocyemata</taxon>
        <taxon>Brachyura</taxon>
        <taxon>Eubrachyura</taxon>
        <taxon>Portunoidea</taxon>
        <taxon>Portunidae</taxon>
        <taxon>Portuninae</taxon>
        <taxon>Portunus</taxon>
    </lineage>
</organism>
<comment type="caution">
    <text evidence="1">The sequence shown here is derived from an EMBL/GenBank/DDBJ whole genome shotgun (WGS) entry which is preliminary data.</text>
</comment>
<accession>A0A5B7HPY6</accession>
<evidence type="ECO:0000313" key="2">
    <source>
        <dbReference type="Proteomes" id="UP000324222"/>
    </source>
</evidence>
<name>A0A5B7HPY6_PORTR</name>
<keyword evidence="2" id="KW-1185">Reference proteome</keyword>
<sequence>MSATTGLTLATPRTLWRSLQGLHSPGQVPLAAHPPLPFWCAARNAPNLPSLSFWSRMMISTCLAHTFWVITGM</sequence>
<protein>
    <submittedName>
        <fullName evidence="1">Uncharacterized protein</fullName>
    </submittedName>
</protein>
<dbReference type="AlphaFoldDB" id="A0A5B7HPY6"/>
<dbReference type="EMBL" id="VSRR010033526">
    <property type="protein sequence ID" value="MPC71759.1"/>
    <property type="molecule type" value="Genomic_DNA"/>
</dbReference>
<reference evidence="1 2" key="1">
    <citation type="submission" date="2019-05" db="EMBL/GenBank/DDBJ databases">
        <title>Another draft genome of Portunus trituberculatus and its Hox gene families provides insights of decapod evolution.</title>
        <authorList>
            <person name="Jeong J.-H."/>
            <person name="Song I."/>
            <person name="Kim S."/>
            <person name="Choi T."/>
            <person name="Kim D."/>
            <person name="Ryu S."/>
            <person name="Kim W."/>
        </authorList>
    </citation>
    <scope>NUCLEOTIDE SEQUENCE [LARGE SCALE GENOMIC DNA]</scope>
    <source>
        <tissue evidence="1">Muscle</tissue>
    </source>
</reference>
<evidence type="ECO:0000313" key="1">
    <source>
        <dbReference type="EMBL" id="MPC71759.1"/>
    </source>
</evidence>